<comment type="similarity">
    <text evidence="8">Belongs to the TsuA/YedE (TC 9.B.102) family.</text>
</comment>
<proteinExistence type="inferred from homology"/>
<evidence type="ECO:0000256" key="8">
    <source>
        <dbReference type="ARBA" id="ARBA00035655"/>
    </source>
</evidence>
<feature type="transmembrane region" description="Helical" evidence="9">
    <location>
        <begin position="47"/>
        <end position="68"/>
    </location>
</feature>
<evidence type="ECO:0000256" key="9">
    <source>
        <dbReference type="SAM" id="Phobius"/>
    </source>
</evidence>
<name>A0A1G9WX90_9BACT</name>
<dbReference type="PANTHER" id="PTHR30574">
    <property type="entry name" value="INNER MEMBRANE PROTEIN YEDE"/>
    <property type="match status" value="1"/>
</dbReference>
<gene>
    <name evidence="10" type="ORF">SAMN05660860_03334</name>
</gene>
<accession>A0A1G9WX90</accession>
<evidence type="ECO:0000256" key="4">
    <source>
        <dbReference type="ARBA" id="ARBA00022519"/>
    </source>
</evidence>
<evidence type="ECO:0000256" key="1">
    <source>
        <dbReference type="ARBA" id="ARBA00004429"/>
    </source>
</evidence>
<comment type="subcellular location">
    <subcellularLocation>
        <location evidence="1">Cell inner membrane</location>
        <topology evidence="1">Multi-pass membrane protein</topology>
    </subcellularLocation>
</comment>
<feature type="transmembrane region" description="Helical" evidence="9">
    <location>
        <begin position="6"/>
        <end position="26"/>
    </location>
</feature>
<feature type="transmembrane region" description="Helical" evidence="9">
    <location>
        <begin position="80"/>
        <end position="103"/>
    </location>
</feature>
<keyword evidence="2" id="KW-0813">Transport</keyword>
<evidence type="ECO:0000256" key="7">
    <source>
        <dbReference type="ARBA" id="ARBA00023136"/>
    </source>
</evidence>
<sequence>MPLSNPWLWFVIYFGLGLILGTVLYRSDFCMAAILRDVFLFKDTARLRHLFLAVVLTLFLFLLLRAVGLSPADPYRGYGIVSLMGVGGGLIFGFGMVLAGGCVMSSLYKMASGNLSYVLVFFGMILGSMLYAELFPWLQEVERSLSLAMPASLFELWPRAMRWVAWTFIALAALLFVQWQRKGYWHLRVEVAGYLQPWLAALCLACISLALYLFSSVPLGISSGYAELAGFLGRMITPEHVASLEYFSRSEAMHLAEGRRYGEVVLMAGVVFGAFVNAVALREFHVSPPPPLSQCGAAFAGGLLIALGARMAQGCNFKHLLGGLPLLSVQSLLFALGLILGVWLGARILPRLLLR</sequence>
<dbReference type="OrthoDB" id="9794165at2"/>
<keyword evidence="5 9" id="KW-0812">Transmembrane</keyword>
<dbReference type="GO" id="GO:0005886">
    <property type="term" value="C:plasma membrane"/>
    <property type="evidence" value="ECO:0007669"/>
    <property type="project" value="UniProtKB-SubCell"/>
</dbReference>
<feature type="transmembrane region" description="Helical" evidence="9">
    <location>
        <begin position="191"/>
        <end position="214"/>
    </location>
</feature>
<protein>
    <submittedName>
        <fullName evidence="10">Uncharacterized protein</fullName>
    </submittedName>
</protein>
<evidence type="ECO:0000256" key="6">
    <source>
        <dbReference type="ARBA" id="ARBA00022989"/>
    </source>
</evidence>
<feature type="transmembrane region" description="Helical" evidence="9">
    <location>
        <begin position="324"/>
        <end position="346"/>
    </location>
</feature>
<dbReference type="InterPro" id="IPR007272">
    <property type="entry name" value="Sulf_transp_TsuA/YedE"/>
</dbReference>
<dbReference type="PANTHER" id="PTHR30574:SF1">
    <property type="entry name" value="SULPHUR TRANSPORT DOMAIN-CONTAINING PROTEIN"/>
    <property type="match status" value="1"/>
</dbReference>
<dbReference type="RefSeq" id="WP_052446522.1">
    <property type="nucleotide sequence ID" value="NZ_FNGU01000012.1"/>
</dbReference>
<evidence type="ECO:0000256" key="3">
    <source>
        <dbReference type="ARBA" id="ARBA00022475"/>
    </source>
</evidence>
<dbReference type="AlphaFoldDB" id="A0A1G9WX90"/>
<feature type="transmembrane region" description="Helical" evidence="9">
    <location>
        <begin position="261"/>
        <end position="280"/>
    </location>
</feature>
<keyword evidence="7 9" id="KW-0472">Membrane</keyword>
<evidence type="ECO:0000313" key="10">
    <source>
        <dbReference type="EMBL" id="SDM88753.1"/>
    </source>
</evidence>
<keyword evidence="3" id="KW-1003">Cell membrane</keyword>
<keyword evidence="6 9" id="KW-1133">Transmembrane helix</keyword>
<dbReference type="STRING" id="392333.SAMN05660860_03334"/>
<feature type="transmembrane region" description="Helical" evidence="9">
    <location>
        <begin position="160"/>
        <end position="179"/>
    </location>
</feature>
<dbReference type="Pfam" id="PF04143">
    <property type="entry name" value="Sulf_transp"/>
    <property type="match status" value="1"/>
</dbReference>
<dbReference type="Proteomes" id="UP000182146">
    <property type="component" value="Unassembled WGS sequence"/>
</dbReference>
<evidence type="ECO:0000313" key="11">
    <source>
        <dbReference type="Proteomes" id="UP000182146"/>
    </source>
</evidence>
<evidence type="ECO:0000256" key="2">
    <source>
        <dbReference type="ARBA" id="ARBA00022448"/>
    </source>
</evidence>
<organism evidence="10 11">
    <name type="scientific">Geoalkalibacter ferrihydriticus</name>
    <dbReference type="NCBI Taxonomy" id="392333"/>
    <lineage>
        <taxon>Bacteria</taxon>
        <taxon>Pseudomonadati</taxon>
        <taxon>Thermodesulfobacteriota</taxon>
        <taxon>Desulfuromonadia</taxon>
        <taxon>Desulfuromonadales</taxon>
        <taxon>Geoalkalibacteraceae</taxon>
        <taxon>Geoalkalibacter</taxon>
    </lineage>
</organism>
<keyword evidence="4" id="KW-0997">Cell inner membrane</keyword>
<feature type="transmembrane region" description="Helical" evidence="9">
    <location>
        <begin position="115"/>
        <end position="138"/>
    </location>
</feature>
<evidence type="ECO:0000256" key="5">
    <source>
        <dbReference type="ARBA" id="ARBA00022692"/>
    </source>
</evidence>
<dbReference type="EMBL" id="FNGU01000012">
    <property type="protein sequence ID" value="SDM88753.1"/>
    <property type="molecule type" value="Genomic_DNA"/>
</dbReference>
<reference evidence="10 11" key="1">
    <citation type="submission" date="2016-10" db="EMBL/GenBank/DDBJ databases">
        <authorList>
            <person name="de Groot N.N."/>
        </authorList>
    </citation>
    <scope>NUCLEOTIDE SEQUENCE [LARGE SCALE GENOMIC DNA]</scope>
    <source>
        <strain evidence="10 11">DSM 17813</strain>
    </source>
</reference>
<feature type="transmembrane region" description="Helical" evidence="9">
    <location>
        <begin position="292"/>
        <end position="312"/>
    </location>
</feature>